<protein>
    <submittedName>
        <fullName evidence="1">Uncharacterized protein</fullName>
    </submittedName>
</protein>
<gene>
    <name evidence="1" type="ORF">ACFO6V_17160</name>
</gene>
<accession>A0ABV9HJI2</accession>
<comment type="caution">
    <text evidence="1">The sequence shown here is derived from an EMBL/GenBank/DDBJ whole genome shotgun (WGS) entry which is preliminary data.</text>
</comment>
<name>A0ABV9HJI2_9MICO</name>
<evidence type="ECO:0000313" key="2">
    <source>
        <dbReference type="Proteomes" id="UP001596011"/>
    </source>
</evidence>
<proteinExistence type="predicted"/>
<evidence type="ECO:0000313" key="1">
    <source>
        <dbReference type="EMBL" id="MFC4629982.1"/>
    </source>
</evidence>
<dbReference type="EMBL" id="JBHSFI010000005">
    <property type="protein sequence ID" value="MFC4629982.1"/>
    <property type="molecule type" value="Genomic_DNA"/>
</dbReference>
<organism evidence="1 2">
    <name type="scientific">Promicromonospora alba</name>
    <dbReference type="NCBI Taxonomy" id="1616110"/>
    <lineage>
        <taxon>Bacteria</taxon>
        <taxon>Bacillati</taxon>
        <taxon>Actinomycetota</taxon>
        <taxon>Actinomycetes</taxon>
        <taxon>Micrococcales</taxon>
        <taxon>Promicromonosporaceae</taxon>
        <taxon>Promicromonospora</taxon>
    </lineage>
</organism>
<sequence length="271" mass="27935">MQVIAIGAPDGVHPAVHRVGRTLGEVLTAVAGLLADDVVVATRDDDARDVARSARLVLGPERIGLLHVDAPVTAWAVLLAGISTEGLTASAAQAVATEVLSRTATRVLLSSVAGLDRPAPTFRQHAGSYLPRTAFVVDPVRGTVGRFGGRLGLPDGGDLLVVARSARPVVPADGGDLLSRSPDTTLNDALPGWPAARWFEASTVVGALSSAVAAAVSASYRWGACDVCGRAVAGACIFCGVTERRARLPRADLLRPDQPRPNLPDNLGAIS</sequence>
<dbReference type="Proteomes" id="UP001596011">
    <property type="component" value="Unassembled WGS sequence"/>
</dbReference>
<keyword evidence="2" id="KW-1185">Reference proteome</keyword>
<dbReference type="RefSeq" id="WP_377137261.1">
    <property type="nucleotide sequence ID" value="NZ_JBHSFI010000005.1"/>
</dbReference>
<reference evidence="2" key="1">
    <citation type="journal article" date="2019" name="Int. J. Syst. Evol. Microbiol.">
        <title>The Global Catalogue of Microorganisms (GCM) 10K type strain sequencing project: providing services to taxonomists for standard genome sequencing and annotation.</title>
        <authorList>
            <consortium name="The Broad Institute Genomics Platform"/>
            <consortium name="The Broad Institute Genome Sequencing Center for Infectious Disease"/>
            <person name="Wu L."/>
            <person name="Ma J."/>
        </authorList>
    </citation>
    <scope>NUCLEOTIDE SEQUENCE [LARGE SCALE GENOMIC DNA]</scope>
    <source>
        <strain evidence="2">CCUG 42722</strain>
    </source>
</reference>